<dbReference type="Gene3D" id="3.40.50.300">
    <property type="entry name" value="P-loop containing nucleotide triphosphate hydrolases"/>
    <property type="match status" value="1"/>
</dbReference>
<dbReference type="Proteomes" id="UP000245712">
    <property type="component" value="Unassembled WGS sequence"/>
</dbReference>
<dbReference type="InterPro" id="IPR003439">
    <property type="entry name" value="ABC_transporter-like_ATP-bd"/>
</dbReference>
<gene>
    <name evidence="7" type="ORF">C7402_10880</name>
</gene>
<dbReference type="PANTHER" id="PTHR45772:SF7">
    <property type="entry name" value="AMINO ACID ABC TRANSPORTER ATP-BINDING PROTEIN"/>
    <property type="match status" value="1"/>
</dbReference>
<dbReference type="Pfam" id="PF00005">
    <property type="entry name" value="ABC_tran"/>
    <property type="match status" value="1"/>
</dbReference>
<dbReference type="SUPFAM" id="SSF52540">
    <property type="entry name" value="P-loop containing nucleoside triphosphate hydrolases"/>
    <property type="match status" value="1"/>
</dbReference>
<organism evidence="7 8">
    <name type="scientific">Paraburkholderia unamae</name>
    <dbReference type="NCBI Taxonomy" id="219649"/>
    <lineage>
        <taxon>Bacteria</taxon>
        <taxon>Pseudomonadati</taxon>
        <taxon>Pseudomonadota</taxon>
        <taxon>Betaproteobacteria</taxon>
        <taxon>Burkholderiales</taxon>
        <taxon>Burkholderiaceae</taxon>
        <taxon>Paraburkholderia</taxon>
    </lineage>
</organism>
<protein>
    <submittedName>
        <fullName evidence="7">Amino acid/amide ABC transporter ATP-binding protein 1 (HAAT family)</fullName>
    </submittedName>
</protein>
<keyword evidence="8" id="KW-1185">Reference proteome</keyword>
<keyword evidence="2" id="KW-1003">Cell membrane</keyword>
<proteinExistence type="predicted"/>
<dbReference type="PANTHER" id="PTHR45772">
    <property type="entry name" value="CONSERVED COMPONENT OF ABC TRANSPORTER FOR NATURAL AMINO ACIDS-RELATED"/>
    <property type="match status" value="1"/>
</dbReference>
<name>A0ABX5KQ83_9BURK</name>
<accession>A0ABX5KQ83</accession>
<dbReference type="InterPro" id="IPR003593">
    <property type="entry name" value="AAA+_ATPase"/>
</dbReference>
<sequence>MQQAERVEGVEQGEQAAELRLQDVSIRFGGITAVNGVSLSLGTRDVVGLVGPNGAGKTTLFNAISGLVRPTSGSIRFGDVDLLKAPLYRRARLGIGRTFQVPQPMHELTVRENLIVAQRFGTGRVDEARIDEILAFMGLEAKAQREAATELALTELKALEVAKALATGPKLLLLDEVLGGLETATKRRFMQTLLAVHERYKVGILIIEHDIETVMNLCRRVCVLNFGKLIADGPPAEVFRDPEVVRSYTGEAAHA</sequence>
<evidence type="ECO:0000256" key="2">
    <source>
        <dbReference type="ARBA" id="ARBA00022475"/>
    </source>
</evidence>
<dbReference type="GO" id="GO:0005524">
    <property type="term" value="F:ATP binding"/>
    <property type="evidence" value="ECO:0007669"/>
    <property type="project" value="UniProtKB-KW"/>
</dbReference>
<dbReference type="InterPro" id="IPR032823">
    <property type="entry name" value="BCA_ABC_TP_C"/>
</dbReference>
<dbReference type="EMBL" id="QEOB01000008">
    <property type="protein sequence ID" value="PVX82707.1"/>
    <property type="molecule type" value="Genomic_DNA"/>
</dbReference>
<comment type="caution">
    <text evidence="7">The sequence shown here is derived from an EMBL/GenBank/DDBJ whole genome shotgun (WGS) entry which is preliminary data.</text>
</comment>
<evidence type="ECO:0000313" key="8">
    <source>
        <dbReference type="Proteomes" id="UP000245712"/>
    </source>
</evidence>
<feature type="domain" description="ABC transporter" evidence="6">
    <location>
        <begin position="19"/>
        <end position="251"/>
    </location>
</feature>
<keyword evidence="4" id="KW-0547">Nucleotide-binding</keyword>
<dbReference type="CDD" id="cd03219">
    <property type="entry name" value="ABC_Mj1267_LivG_branched"/>
    <property type="match status" value="1"/>
</dbReference>
<dbReference type="InterPro" id="IPR051120">
    <property type="entry name" value="ABC_AA/LPS_Transport"/>
</dbReference>
<dbReference type="PROSITE" id="PS50893">
    <property type="entry name" value="ABC_TRANSPORTER_2"/>
    <property type="match status" value="1"/>
</dbReference>
<dbReference type="SMART" id="SM00382">
    <property type="entry name" value="AAA"/>
    <property type="match status" value="1"/>
</dbReference>
<keyword evidence="5 7" id="KW-0067">ATP-binding</keyword>
<dbReference type="InterPro" id="IPR027417">
    <property type="entry name" value="P-loop_NTPase"/>
</dbReference>
<evidence type="ECO:0000256" key="4">
    <source>
        <dbReference type="ARBA" id="ARBA00022741"/>
    </source>
</evidence>
<keyword evidence="1" id="KW-0813">Transport</keyword>
<dbReference type="Pfam" id="PF12399">
    <property type="entry name" value="BCA_ABC_TP_C"/>
    <property type="match status" value="1"/>
</dbReference>
<evidence type="ECO:0000313" key="7">
    <source>
        <dbReference type="EMBL" id="PVX82707.1"/>
    </source>
</evidence>
<evidence type="ECO:0000256" key="3">
    <source>
        <dbReference type="ARBA" id="ARBA00022519"/>
    </source>
</evidence>
<evidence type="ECO:0000256" key="1">
    <source>
        <dbReference type="ARBA" id="ARBA00022448"/>
    </source>
</evidence>
<dbReference type="RefSeq" id="WP_112177273.1">
    <property type="nucleotide sequence ID" value="NZ_CAJZAT010000227.1"/>
</dbReference>
<keyword evidence="3" id="KW-0472">Membrane</keyword>
<reference evidence="7 8" key="1">
    <citation type="submission" date="2018-05" db="EMBL/GenBank/DDBJ databases">
        <title>Genomic Encyclopedia of Type Strains, Phase IV (KMG-V): Genome sequencing to study the core and pangenomes of soil and plant-associated prokaryotes.</title>
        <authorList>
            <person name="Whitman W."/>
        </authorList>
    </citation>
    <scope>NUCLEOTIDE SEQUENCE [LARGE SCALE GENOMIC DNA]</scope>
    <source>
        <strain evidence="7 8">SCZa-39</strain>
    </source>
</reference>
<evidence type="ECO:0000256" key="5">
    <source>
        <dbReference type="ARBA" id="ARBA00022840"/>
    </source>
</evidence>
<keyword evidence="3" id="KW-0997">Cell inner membrane</keyword>
<evidence type="ECO:0000259" key="6">
    <source>
        <dbReference type="PROSITE" id="PS50893"/>
    </source>
</evidence>